<dbReference type="eggNOG" id="ENOG502SC13">
    <property type="taxonomic scope" value="Eukaryota"/>
</dbReference>
<dbReference type="GO" id="GO:0016740">
    <property type="term" value="F:transferase activity"/>
    <property type="evidence" value="ECO:0007669"/>
    <property type="project" value="UniProtKB-KW"/>
</dbReference>
<dbReference type="STRING" id="1173701.A0A066XH06"/>
<keyword evidence="2" id="KW-0808">Transferase</keyword>
<reference evidence="3" key="1">
    <citation type="journal article" date="2014" name="Genome Announc.">
        <title>Draft genome sequence of Colletotrichum sublineola, a destructive pathogen of cultivated sorghum.</title>
        <authorList>
            <person name="Baroncelli R."/>
            <person name="Sanz-Martin J.M."/>
            <person name="Rech G.E."/>
            <person name="Sukno S.A."/>
            <person name="Thon M.R."/>
        </authorList>
    </citation>
    <scope>NUCLEOTIDE SEQUENCE [LARGE SCALE GENOMIC DNA]</scope>
    <source>
        <strain evidence="3">TX430BB</strain>
    </source>
</reference>
<keyword evidence="3" id="KW-1185">Reference proteome</keyword>
<gene>
    <name evidence="2" type="ORF">CSUB01_06631</name>
</gene>
<evidence type="ECO:0000313" key="3">
    <source>
        <dbReference type="Proteomes" id="UP000027238"/>
    </source>
</evidence>
<protein>
    <submittedName>
        <fullName evidence="2">Putative acetyltransferase</fullName>
    </submittedName>
</protein>
<dbReference type="AlphaFoldDB" id="A0A066XH06"/>
<feature type="region of interest" description="Disordered" evidence="1">
    <location>
        <begin position="73"/>
        <end position="105"/>
    </location>
</feature>
<evidence type="ECO:0000313" key="2">
    <source>
        <dbReference type="EMBL" id="KDN65295.1"/>
    </source>
</evidence>
<name>A0A066XH06_COLSU</name>
<comment type="caution">
    <text evidence="2">The sequence shown here is derived from an EMBL/GenBank/DDBJ whole genome shotgun (WGS) entry which is preliminary data.</text>
</comment>
<dbReference type="OrthoDB" id="410198at2759"/>
<organism evidence="2 3">
    <name type="scientific">Colletotrichum sublineola</name>
    <name type="common">Sorghum anthracnose fungus</name>
    <dbReference type="NCBI Taxonomy" id="1173701"/>
    <lineage>
        <taxon>Eukaryota</taxon>
        <taxon>Fungi</taxon>
        <taxon>Dikarya</taxon>
        <taxon>Ascomycota</taxon>
        <taxon>Pezizomycotina</taxon>
        <taxon>Sordariomycetes</taxon>
        <taxon>Hypocreomycetidae</taxon>
        <taxon>Glomerellales</taxon>
        <taxon>Glomerellaceae</taxon>
        <taxon>Colletotrichum</taxon>
        <taxon>Colletotrichum graminicola species complex</taxon>
    </lineage>
</organism>
<dbReference type="HOGENOM" id="CLU_2236439_0_0_1"/>
<dbReference type="Proteomes" id="UP000027238">
    <property type="component" value="Unassembled WGS sequence"/>
</dbReference>
<sequence length="105" mass="11045">MAAARPAKADVALRLATHEDIPVLASIADAAFRTDAHTQLKAAFCGADDFAEGMAQALASWVDHPKVDVVAAEHPPRQRRAGGLGRVGPEGVRRGRGPTSGRWPV</sequence>
<dbReference type="EMBL" id="JMSE01001045">
    <property type="protein sequence ID" value="KDN65295.1"/>
    <property type="molecule type" value="Genomic_DNA"/>
</dbReference>
<evidence type="ECO:0000256" key="1">
    <source>
        <dbReference type="SAM" id="MobiDB-lite"/>
    </source>
</evidence>
<proteinExistence type="predicted"/>
<accession>A0A066XH06</accession>